<accession>A0ABU6SIT6</accession>
<evidence type="ECO:0000313" key="2">
    <source>
        <dbReference type="EMBL" id="MED6136277.1"/>
    </source>
</evidence>
<feature type="compositionally biased region" description="Acidic residues" evidence="1">
    <location>
        <begin position="104"/>
        <end position="113"/>
    </location>
</feature>
<dbReference type="Proteomes" id="UP001341840">
    <property type="component" value="Unassembled WGS sequence"/>
</dbReference>
<reference evidence="2 3" key="1">
    <citation type="journal article" date="2023" name="Plants (Basel)">
        <title>Bridging the Gap: Combining Genomics and Transcriptomics Approaches to Understand Stylosanthes scabra, an Orphan Legume from the Brazilian Caatinga.</title>
        <authorList>
            <person name="Ferreira-Neto J.R.C."/>
            <person name="da Silva M.D."/>
            <person name="Binneck E."/>
            <person name="de Melo N.F."/>
            <person name="da Silva R.H."/>
            <person name="de Melo A.L.T.M."/>
            <person name="Pandolfi V."/>
            <person name="Bustamante F.O."/>
            <person name="Brasileiro-Vidal A.C."/>
            <person name="Benko-Iseppon A.M."/>
        </authorList>
    </citation>
    <scope>NUCLEOTIDE SEQUENCE [LARGE SCALE GENOMIC DNA]</scope>
    <source>
        <tissue evidence="2">Leaves</tissue>
    </source>
</reference>
<gene>
    <name evidence="2" type="ORF">PIB30_054611</name>
</gene>
<evidence type="ECO:0000313" key="3">
    <source>
        <dbReference type="Proteomes" id="UP001341840"/>
    </source>
</evidence>
<keyword evidence="3" id="KW-1185">Reference proteome</keyword>
<organism evidence="2 3">
    <name type="scientific">Stylosanthes scabra</name>
    <dbReference type="NCBI Taxonomy" id="79078"/>
    <lineage>
        <taxon>Eukaryota</taxon>
        <taxon>Viridiplantae</taxon>
        <taxon>Streptophyta</taxon>
        <taxon>Embryophyta</taxon>
        <taxon>Tracheophyta</taxon>
        <taxon>Spermatophyta</taxon>
        <taxon>Magnoliopsida</taxon>
        <taxon>eudicotyledons</taxon>
        <taxon>Gunneridae</taxon>
        <taxon>Pentapetalae</taxon>
        <taxon>rosids</taxon>
        <taxon>fabids</taxon>
        <taxon>Fabales</taxon>
        <taxon>Fabaceae</taxon>
        <taxon>Papilionoideae</taxon>
        <taxon>50 kb inversion clade</taxon>
        <taxon>dalbergioids sensu lato</taxon>
        <taxon>Dalbergieae</taxon>
        <taxon>Pterocarpus clade</taxon>
        <taxon>Stylosanthes</taxon>
    </lineage>
</organism>
<proteinExistence type="predicted"/>
<feature type="region of interest" description="Disordered" evidence="1">
    <location>
        <begin position="66"/>
        <end position="113"/>
    </location>
</feature>
<name>A0ABU6SIT6_9FABA</name>
<comment type="caution">
    <text evidence="2">The sequence shown here is derived from an EMBL/GenBank/DDBJ whole genome shotgun (WGS) entry which is preliminary data.</text>
</comment>
<dbReference type="EMBL" id="JASCZI010060833">
    <property type="protein sequence ID" value="MED6136277.1"/>
    <property type="molecule type" value="Genomic_DNA"/>
</dbReference>
<feature type="compositionally biased region" description="Basic and acidic residues" evidence="1">
    <location>
        <begin position="80"/>
        <end position="103"/>
    </location>
</feature>
<sequence>MRKVKVAPSPEQQDLLNRSVVAKSVKPIKFGSVVQGFKDLAKEFGRLECRDFGPLKCITRLRATHDTDSTSDNSLPPGFEDFKQRDANIRSDTEKRAIDSKENDETDDIEYDAEESFTCDDEEDEDIEEAKNTLQVCEKTRITFNEDEDAVLAKMTKKKKNNGKCRYKKLQLQGGLKLSKILLMPVAS</sequence>
<evidence type="ECO:0000256" key="1">
    <source>
        <dbReference type="SAM" id="MobiDB-lite"/>
    </source>
</evidence>
<protein>
    <submittedName>
        <fullName evidence="2">Uncharacterized protein</fullName>
    </submittedName>
</protein>